<feature type="non-terminal residue" evidence="1">
    <location>
        <position position="1"/>
    </location>
</feature>
<proteinExistence type="predicted"/>
<protein>
    <submittedName>
        <fullName evidence="1">Outer membrane TonB-dependent transporter, utilization system for glycans and polysaccharides (PUL), SusC family</fullName>
    </submittedName>
</protein>
<dbReference type="EMBL" id="UOER01000402">
    <property type="protein sequence ID" value="VAW25433.1"/>
    <property type="molecule type" value="Genomic_DNA"/>
</dbReference>
<gene>
    <name evidence="1" type="ORF">MNBD_BACTEROID04-1303</name>
</gene>
<reference evidence="1" key="1">
    <citation type="submission" date="2018-06" db="EMBL/GenBank/DDBJ databases">
        <authorList>
            <person name="Zhirakovskaya E."/>
        </authorList>
    </citation>
    <scope>NUCLEOTIDE SEQUENCE</scope>
</reference>
<evidence type="ECO:0000313" key="1">
    <source>
        <dbReference type="EMBL" id="VAW25433.1"/>
    </source>
</evidence>
<name>A0A3B0UAV3_9ZZZZ</name>
<organism evidence="1">
    <name type="scientific">hydrothermal vent metagenome</name>
    <dbReference type="NCBI Taxonomy" id="652676"/>
    <lineage>
        <taxon>unclassified sequences</taxon>
        <taxon>metagenomes</taxon>
        <taxon>ecological metagenomes</taxon>
    </lineage>
</organism>
<dbReference type="AlphaFoldDB" id="A0A3B0UAV3"/>
<accession>A0A3B0UAV3</accession>
<sequence>SIANFGIFESFIEDGSYIKLREVALTYNLKLNKNYIKNVKFTLSGTNLISIDNYYGFDPEVNTQGQTNGVTGQDMANVPIPAVYKFGVIFNF</sequence>